<dbReference type="Proteomes" id="UP000324222">
    <property type="component" value="Unassembled WGS sequence"/>
</dbReference>
<dbReference type="AlphaFoldDB" id="A0A5B7IM78"/>
<dbReference type="EMBL" id="VSRR010071936">
    <property type="protein sequence ID" value="MPC86591.1"/>
    <property type="molecule type" value="Genomic_DNA"/>
</dbReference>
<reference evidence="2 3" key="1">
    <citation type="submission" date="2019-05" db="EMBL/GenBank/DDBJ databases">
        <title>Another draft genome of Portunus trituberculatus and its Hox gene families provides insights of decapod evolution.</title>
        <authorList>
            <person name="Jeong J.-H."/>
            <person name="Song I."/>
            <person name="Kim S."/>
            <person name="Choi T."/>
            <person name="Kim D."/>
            <person name="Ryu S."/>
            <person name="Kim W."/>
        </authorList>
    </citation>
    <scope>NUCLEOTIDE SEQUENCE [LARGE SCALE GENOMIC DNA]</scope>
    <source>
        <tissue evidence="2">Muscle</tissue>
    </source>
</reference>
<comment type="caution">
    <text evidence="2">The sequence shown here is derived from an EMBL/GenBank/DDBJ whole genome shotgun (WGS) entry which is preliminary data.</text>
</comment>
<sequence>MPVLGRAGHVGKRNGAERGRVGWGGAEQDGMEAEVPEGIQHTPGQLFLYSPVRYVNIKTTPFKKA</sequence>
<gene>
    <name evidence="2" type="ORF">E2C01_081425</name>
</gene>
<organism evidence="2 3">
    <name type="scientific">Portunus trituberculatus</name>
    <name type="common">Swimming crab</name>
    <name type="synonym">Neptunus trituberculatus</name>
    <dbReference type="NCBI Taxonomy" id="210409"/>
    <lineage>
        <taxon>Eukaryota</taxon>
        <taxon>Metazoa</taxon>
        <taxon>Ecdysozoa</taxon>
        <taxon>Arthropoda</taxon>
        <taxon>Crustacea</taxon>
        <taxon>Multicrustacea</taxon>
        <taxon>Malacostraca</taxon>
        <taxon>Eumalacostraca</taxon>
        <taxon>Eucarida</taxon>
        <taxon>Decapoda</taxon>
        <taxon>Pleocyemata</taxon>
        <taxon>Brachyura</taxon>
        <taxon>Eubrachyura</taxon>
        <taxon>Portunoidea</taxon>
        <taxon>Portunidae</taxon>
        <taxon>Portuninae</taxon>
        <taxon>Portunus</taxon>
    </lineage>
</organism>
<evidence type="ECO:0000313" key="3">
    <source>
        <dbReference type="Proteomes" id="UP000324222"/>
    </source>
</evidence>
<proteinExistence type="predicted"/>
<name>A0A5B7IM78_PORTR</name>
<evidence type="ECO:0000256" key="1">
    <source>
        <dbReference type="SAM" id="MobiDB-lite"/>
    </source>
</evidence>
<evidence type="ECO:0000313" key="2">
    <source>
        <dbReference type="EMBL" id="MPC86591.1"/>
    </source>
</evidence>
<feature type="region of interest" description="Disordered" evidence="1">
    <location>
        <begin position="1"/>
        <end position="31"/>
    </location>
</feature>
<accession>A0A5B7IM78</accession>
<keyword evidence="3" id="KW-1185">Reference proteome</keyword>
<protein>
    <submittedName>
        <fullName evidence="2">Uncharacterized protein</fullName>
    </submittedName>
</protein>